<comment type="caution">
    <text evidence="1">The sequence shown here is derived from an EMBL/GenBank/DDBJ whole genome shotgun (WGS) entry which is preliminary data.</text>
</comment>
<proteinExistence type="predicted"/>
<dbReference type="Proteomes" id="UP001062846">
    <property type="component" value="Chromosome 2"/>
</dbReference>
<protein>
    <submittedName>
        <fullName evidence="1">Uncharacterized protein</fullName>
    </submittedName>
</protein>
<dbReference type="EMBL" id="CM046389">
    <property type="protein sequence ID" value="KAI8569461.1"/>
    <property type="molecule type" value="Genomic_DNA"/>
</dbReference>
<accession>A0ACC0PWD1</accession>
<gene>
    <name evidence="1" type="ORF">RHMOL_Rhmol02G0281300</name>
</gene>
<evidence type="ECO:0000313" key="1">
    <source>
        <dbReference type="EMBL" id="KAI8569461.1"/>
    </source>
</evidence>
<evidence type="ECO:0000313" key="2">
    <source>
        <dbReference type="Proteomes" id="UP001062846"/>
    </source>
</evidence>
<reference evidence="1" key="1">
    <citation type="submission" date="2022-02" db="EMBL/GenBank/DDBJ databases">
        <title>Plant Genome Project.</title>
        <authorList>
            <person name="Zhang R.-G."/>
        </authorList>
    </citation>
    <scope>NUCLEOTIDE SEQUENCE</scope>
    <source>
        <strain evidence="1">AT1</strain>
    </source>
</reference>
<sequence>MARERESERERVRERVKGKDQDEGGWIPVIKNQRARANNGDRTHETYTLFVDNIPEDKDLQWLQRTFNKFGVVKDAFIPWKRSKRTGNRFGFVRFDCHISASMAVSRLNGLWVEDKKLFVKEACFGRIAKLKEPRTHERREHQQTDHGKNKKVVPSGQVWNSMAHGRSFAHVVNGESSKQPSPNVSLQINPTGNGWLFRSAVAVMRRVVPLLTLRASCELEMDKSAQFRALGGRSVLVTFQSQEARDVFIKDPWMERWFEVVKPWSGEPASHERFAWLGCQGIPLNAWDNTTFHRIGEIWGHFVSVHEETLRSLCFAQGKILIATEEKSKIEQWIQLVVQGVKYDVLVKEISSFVNPDEAEIPRPMILAAPRPTPKSQEKVGNGSGAKGAVEEDDDVETISKGPANEKGGVGEGAGVSVSDSAIAYGKEKTEARVGGPKQPAAGEHLMFDERGIQSHSEDFESLVEESVGHDNDLGPLAHLEFLVSNKAQQKSPARDGTMGQSGADKKAQVRL</sequence>
<organism evidence="1 2">
    <name type="scientific">Rhododendron molle</name>
    <name type="common">Chinese azalea</name>
    <name type="synonym">Azalea mollis</name>
    <dbReference type="NCBI Taxonomy" id="49168"/>
    <lineage>
        <taxon>Eukaryota</taxon>
        <taxon>Viridiplantae</taxon>
        <taxon>Streptophyta</taxon>
        <taxon>Embryophyta</taxon>
        <taxon>Tracheophyta</taxon>
        <taxon>Spermatophyta</taxon>
        <taxon>Magnoliopsida</taxon>
        <taxon>eudicotyledons</taxon>
        <taxon>Gunneridae</taxon>
        <taxon>Pentapetalae</taxon>
        <taxon>asterids</taxon>
        <taxon>Ericales</taxon>
        <taxon>Ericaceae</taxon>
        <taxon>Ericoideae</taxon>
        <taxon>Rhodoreae</taxon>
        <taxon>Rhododendron</taxon>
    </lineage>
</organism>
<name>A0ACC0PWD1_RHOML</name>
<keyword evidence="2" id="KW-1185">Reference proteome</keyword>